<dbReference type="GO" id="GO:0000150">
    <property type="term" value="F:DNA strand exchange activity"/>
    <property type="evidence" value="ECO:0007669"/>
    <property type="project" value="InterPro"/>
</dbReference>
<sequence>MREKNRKIVAYCRISTLEQKKGYGIDIQIRDVTIYGERHGFLVERFYKDEGESGAKEDRKELRRLLKHCRTGGISTVILPSLDRLSREVRIAENLFYEFKKLGIKVLIADMPQYNGERKDILIRQILEAVAEENRRDIIERLWKGRQERIRKGLFPGGNVPYGYIRTGGSLAINFEEAEVVRRIYASAEVWKSGRAIANELNSSGVLRRNGKRWTQRQVAKILERRKFYGEGVVRYGIVEGISRRMALLN</sequence>
<dbReference type="Pfam" id="PF00239">
    <property type="entry name" value="Resolvase"/>
    <property type="match status" value="1"/>
</dbReference>
<reference evidence="3 4" key="1">
    <citation type="journal article" date="2020" name="Nature">
        <title>Bacterial chemolithoautotrophy via manganese oxidation.</title>
        <authorList>
            <person name="Yu H."/>
            <person name="Leadbetter J.R."/>
        </authorList>
    </citation>
    <scope>NUCLEOTIDE SEQUENCE [LARGE SCALE GENOMIC DNA]</scope>
    <source>
        <strain evidence="3 4">Mn-1</strain>
    </source>
</reference>
<dbReference type="PANTHER" id="PTHR30461:SF23">
    <property type="entry name" value="DNA RECOMBINASE-RELATED"/>
    <property type="match status" value="1"/>
</dbReference>
<dbReference type="Gene3D" id="3.90.1750.20">
    <property type="entry name" value="Putative Large Serine Recombinase, Chain B, Domain 2"/>
    <property type="match status" value="1"/>
</dbReference>
<dbReference type="Proteomes" id="UP000534783">
    <property type="component" value="Unassembled WGS sequence"/>
</dbReference>
<dbReference type="SUPFAM" id="SSF53041">
    <property type="entry name" value="Resolvase-like"/>
    <property type="match status" value="1"/>
</dbReference>
<dbReference type="InterPro" id="IPR011109">
    <property type="entry name" value="DNA_bind_recombinase_dom"/>
</dbReference>
<dbReference type="InterPro" id="IPR038109">
    <property type="entry name" value="DNA_bind_recomb_sf"/>
</dbReference>
<proteinExistence type="predicted"/>
<dbReference type="Pfam" id="PF07508">
    <property type="entry name" value="Recombinase"/>
    <property type="match status" value="1"/>
</dbReference>
<evidence type="ECO:0000313" key="4">
    <source>
        <dbReference type="Proteomes" id="UP000534783"/>
    </source>
</evidence>
<dbReference type="AlphaFoldDB" id="A0A7X6DT81"/>
<evidence type="ECO:0000313" key="3">
    <source>
        <dbReference type="EMBL" id="NKE72973.1"/>
    </source>
</evidence>
<evidence type="ECO:0008006" key="5">
    <source>
        <dbReference type="Google" id="ProtNLM"/>
    </source>
</evidence>
<feature type="domain" description="Resolvase/invertase-type recombinase catalytic" evidence="1">
    <location>
        <begin position="7"/>
        <end position="153"/>
    </location>
</feature>
<dbReference type="GO" id="GO:0003677">
    <property type="term" value="F:DNA binding"/>
    <property type="evidence" value="ECO:0007669"/>
    <property type="project" value="InterPro"/>
</dbReference>
<dbReference type="Gene3D" id="3.40.50.1390">
    <property type="entry name" value="Resolvase, N-terminal catalytic domain"/>
    <property type="match status" value="1"/>
</dbReference>
<dbReference type="InterPro" id="IPR050639">
    <property type="entry name" value="SSR_resolvase"/>
</dbReference>
<dbReference type="RefSeq" id="WP_168062903.1">
    <property type="nucleotide sequence ID" value="NZ_VTOW01000004.1"/>
</dbReference>
<comment type="caution">
    <text evidence="3">The sequence shown here is derived from an EMBL/GenBank/DDBJ whole genome shotgun (WGS) entry which is preliminary data.</text>
</comment>
<dbReference type="InterPro" id="IPR036162">
    <property type="entry name" value="Resolvase-like_N_sf"/>
</dbReference>
<evidence type="ECO:0000259" key="2">
    <source>
        <dbReference type="PROSITE" id="PS51737"/>
    </source>
</evidence>
<evidence type="ECO:0000259" key="1">
    <source>
        <dbReference type="PROSITE" id="PS51736"/>
    </source>
</evidence>
<dbReference type="PANTHER" id="PTHR30461">
    <property type="entry name" value="DNA-INVERTASE FROM LAMBDOID PROPHAGE"/>
    <property type="match status" value="1"/>
</dbReference>
<dbReference type="InterPro" id="IPR006119">
    <property type="entry name" value="Resolv_N"/>
</dbReference>
<accession>A0A7X6DT81</accession>
<protein>
    <recommendedName>
        <fullName evidence="5">Recombinase family protein</fullName>
    </recommendedName>
</protein>
<dbReference type="CDD" id="cd00338">
    <property type="entry name" value="Ser_Recombinase"/>
    <property type="match status" value="1"/>
</dbReference>
<feature type="domain" description="Recombinase" evidence="2">
    <location>
        <begin position="161"/>
        <end position="250"/>
    </location>
</feature>
<dbReference type="SMART" id="SM00857">
    <property type="entry name" value="Resolvase"/>
    <property type="match status" value="1"/>
</dbReference>
<organism evidence="3 4">
    <name type="scientific">Candidatus Manganitrophus noduliformans</name>
    <dbReference type="NCBI Taxonomy" id="2606439"/>
    <lineage>
        <taxon>Bacteria</taxon>
        <taxon>Pseudomonadati</taxon>
        <taxon>Nitrospirota</taxon>
        <taxon>Nitrospiria</taxon>
        <taxon>Candidatus Troglogloeales</taxon>
        <taxon>Candidatus Manganitrophaceae</taxon>
        <taxon>Candidatus Manganitrophus</taxon>
    </lineage>
</organism>
<gene>
    <name evidence="3" type="ORF">MNODULE_19655</name>
</gene>
<name>A0A7X6DT81_9BACT</name>
<dbReference type="PROSITE" id="PS51736">
    <property type="entry name" value="RECOMBINASES_3"/>
    <property type="match status" value="1"/>
</dbReference>
<dbReference type="EMBL" id="VTOW01000004">
    <property type="protein sequence ID" value="NKE72973.1"/>
    <property type="molecule type" value="Genomic_DNA"/>
</dbReference>
<keyword evidence="4" id="KW-1185">Reference proteome</keyword>
<dbReference type="PROSITE" id="PS51737">
    <property type="entry name" value="RECOMBINASE_DNA_BIND"/>
    <property type="match status" value="1"/>
</dbReference>